<evidence type="ECO:0000313" key="1">
    <source>
        <dbReference type="EMBL" id="GBG85800.1"/>
    </source>
</evidence>
<sequence length="201" mass="21738">MSEGHVVEIKGILNLREEKEDVLVGEAGERRDIGGVEGAGNVPVAGDDASEGVEVAVVGRGVVAEGTVEVVKRGWVRGEERRRGVVRVVVEALVEGCEEGREMGREVTGVEEGVVEDGGGVVLEDGAWPAWPAERLWPDWPEEDGWPVWPAGVDWMDWPAEEGGDDVMTTVMAGVWFSREVTRSDMEVMEASILRSEAESA</sequence>
<name>A0A388LU08_CHABU</name>
<accession>A0A388LU08</accession>
<dbReference type="EMBL" id="BFEA01000535">
    <property type="protein sequence ID" value="GBG85800.1"/>
    <property type="molecule type" value="Genomic_DNA"/>
</dbReference>
<dbReference type="AlphaFoldDB" id="A0A388LU08"/>
<organism evidence="1 2">
    <name type="scientific">Chara braunii</name>
    <name type="common">Braun's stonewort</name>
    <dbReference type="NCBI Taxonomy" id="69332"/>
    <lineage>
        <taxon>Eukaryota</taxon>
        <taxon>Viridiplantae</taxon>
        <taxon>Streptophyta</taxon>
        <taxon>Charophyceae</taxon>
        <taxon>Charales</taxon>
        <taxon>Characeae</taxon>
        <taxon>Chara</taxon>
    </lineage>
</organism>
<comment type="caution">
    <text evidence="1">The sequence shown here is derived from an EMBL/GenBank/DDBJ whole genome shotgun (WGS) entry which is preliminary data.</text>
</comment>
<dbReference type="Gramene" id="GBG85800">
    <property type="protein sequence ID" value="GBG85800"/>
    <property type="gene ID" value="CBR_g40609"/>
</dbReference>
<protein>
    <submittedName>
        <fullName evidence="1">Uncharacterized protein</fullName>
    </submittedName>
</protein>
<evidence type="ECO:0000313" key="2">
    <source>
        <dbReference type="Proteomes" id="UP000265515"/>
    </source>
</evidence>
<reference evidence="1 2" key="1">
    <citation type="journal article" date="2018" name="Cell">
        <title>The Chara Genome: Secondary Complexity and Implications for Plant Terrestrialization.</title>
        <authorList>
            <person name="Nishiyama T."/>
            <person name="Sakayama H."/>
            <person name="Vries J.D."/>
            <person name="Buschmann H."/>
            <person name="Saint-Marcoux D."/>
            <person name="Ullrich K.K."/>
            <person name="Haas F.B."/>
            <person name="Vanderstraeten L."/>
            <person name="Becker D."/>
            <person name="Lang D."/>
            <person name="Vosolsobe S."/>
            <person name="Rombauts S."/>
            <person name="Wilhelmsson P.K.I."/>
            <person name="Janitza P."/>
            <person name="Kern R."/>
            <person name="Heyl A."/>
            <person name="Rumpler F."/>
            <person name="Villalobos L.I.A.C."/>
            <person name="Clay J.M."/>
            <person name="Skokan R."/>
            <person name="Toyoda A."/>
            <person name="Suzuki Y."/>
            <person name="Kagoshima H."/>
            <person name="Schijlen E."/>
            <person name="Tajeshwar N."/>
            <person name="Catarino B."/>
            <person name="Hetherington A.J."/>
            <person name="Saltykova A."/>
            <person name="Bonnot C."/>
            <person name="Breuninger H."/>
            <person name="Symeonidi A."/>
            <person name="Radhakrishnan G.V."/>
            <person name="Van Nieuwerburgh F."/>
            <person name="Deforce D."/>
            <person name="Chang C."/>
            <person name="Karol K.G."/>
            <person name="Hedrich R."/>
            <person name="Ulvskov P."/>
            <person name="Glockner G."/>
            <person name="Delwiche C.F."/>
            <person name="Petrasek J."/>
            <person name="Van de Peer Y."/>
            <person name="Friml J."/>
            <person name="Beilby M."/>
            <person name="Dolan L."/>
            <person name="Kohara Y."/>
            <person name="Sugano S."/>
            <person name="Fujiyama A."/>
            <person name="Delaux P.-M."/>
            <person name="Quint M."/>
            <person name="TheiBen G."/>
            <person name="Hagemann M."/>
            <person name="Harholt J."/>
            <person name="Dunand C."/>
            <person name="Zachgo S."/>
            <person name="Langdale J."/>
            <person name="Maumus F."/>
            <person name="Straeten D.V.D."/>
            <person name="Gould S.B."/>
            <person name="Rensing S.A."/>
        </authorList>
    </citation>
    <scope>NUCLEOTIDE SEQUENCE [LARGE SCALE GENOMIC DNA]</scope>
    <source>
        <strain evidence="1 2">S276</strain>
    </source>
</reference>
<gene>
    <name evidence="1" type="ORF">CBR_g40609</name>
</gene>
<proteinExistence type="predicted"/>
<keyword evidence="2" id="KW-1185">Reference proteome</keyword>
<dbReference type="Proteomes" id="UP000265515">
    <property type="component" value="Unassembled WGS sequence"/>
</dbReference>